<dbReference type="HOGENOM" id="CLU_283120_0_0_12"/>
<dbReference type="EMBL" id="CP003155">
    <property type="protein sequence ID" value="AEV28581.1"/>
    <property type="molecule type" value="Genomic_DNA"/>
</dbReference>
<dbReference type="Proteomes" id="UP000005632">
    <property type="component" value="Chromosome"/>
</dbReference>
<dbReference type="OrthoDB" id="500152at2"/>
<proteinExistence type="predicted"/>
<evidence type="ECO:0000313" key="2">
    <source>
        <dbReference type="Proteomes" id="UP000005632"/>
    </source>
</evidence>
<protein>
    <submittedName>
        <fullName evidence="1">Uncharacterized protein</fullName>
    </submittedName>
</protein>
<dbReference type="AlphaFoldDB" id="G8QYL8"/>
<name>G8QYL8_SPHPG</name>
<accession>G8QYL8</accession>
<dbReference type="STRING" id="158190.SpiGrapes_0745"/>
<reference evidence="1 2" key="1">
    <citation type="submission" date="2011-11" db="EMBL/GenBank/DDBJ databases">
        <title>Complete sequence of Spirochaeta sp. grapes.</title>
        <authorList>
            <consortium name="US DOE Joint Genome Institute"/>
            <person name="Lucas S."/>
            <person name="Han J."/>
            <person name="Lapidus A."/>
            <person name="Cheng J.-F."/>
            <person name="Goodwin L."/>
            <person name="Pitluck S."/>
            <person name="Peters L."/>
            <person name="Ovchinnikova G."/>
            <person name="Munk A.C."/>
            <person name="Detter J.C."/>
            <person name="Han C."/>
            <person name="Tapia R."/>
            <person name="Land M."/>
            <person name="Hauser L."/>
            <person name="Kyrpides N."/>
            <person name="Ivanova N."/>
            <person name="Pagani I."/>
            <person name="Ritalahtilisa K."/>
            <person name="Loeffler F."/>
            <person name="Woyke T."/>
        </authorList>
    </citation>
    <scope>NUCLEOTIDE SEQUENCE [LARGE SCALE GENOMIC DNA]</scope>
    <source>
        <strain evidence="2">ATCC BAA-1885 / DSM 22778 / Grapes</strain>
    </source>
</reference>
<dbReference type="eggNOG" id="COG3188">
    <property type="taxonomic scope" value="Bacteria"/>
</dbReference>
<organism evidence="1 2">
    <name type="scientific">Sphaerochaeta pleomorpha (strain ATCC BAA-1885 / DSM 22778 / Grapes)</name>
    <dbReference type="NCBI Taxonomy" id="158190"/>
    <lineage>
        <taxon>Bacteria</taxon>
        <taxon>Pseudomonadati</taxon>
        <taxon>Spirochaetota</taxon>
        <taxon>Spirochaetia</taxon>
        <taxon>Spirochaetales</taxon>
        <taxon>Sphaerochaetaceae</taxon>
        <taxon>Sphaerochaeta</taxon>
    </lineage>
</organism>
<dbReference type="RefSeq" id="WP_014269430.1">
    <property type="nucleotide sequence ID" value="NC_016633.1"/>
</dbReference>
<sequence>MKIKRTAQSVFLLVSTVLTVLFLSSFFITCFTVRPVIESEPEAQPIATGPQIIPVYTVEIEPPVNYQPTIASTIDEVQQVTASVESKVLPEEVATVGALPEPNHLFQPEQPPVKEIIPEVEEPPEQSIQIVDPIKIPGLPVFGSVHTTLLVPPPPTFFEPSVYTLDDYDSFVAPVMLEAAPEEEDPFADFFVSGEDSTIAFDNGLYFLGLFVNKEYVGDIEAEFNDGVQSLNTSDLSLFIGDYITDKTYELLFSDALPFISIEELNNRGVETVFDSTDFSVDMTFDVEEMPVKTISINGGTLNRRDAYSLSGAIVLDPAKFSVVTSLGFYSNFEYPSDFSALDSKLLSLSVSHKLAFWNLGFDVSYSLSSNSPLFGFGSWQGFYDFVETSQRLTFGNVGSNLSEINSSSNDYGTVTSVGVVFDKDYSYGTDAAKGNQFEYSIVLVEDSNVTIEINGKEIYNRDFSAGTYRLKDFVFTQGVNMAKVTITPDARPNDTTVQYFDLGYDYRLLGKGDSVYGFSFSVPRVVESTKMGTISLPWLNDKYLSYFLGNWTATYWQQTGMTNAFTLSSDISITPGIFRGTVSGVFASTIGTTQLQMTLGLDVSNKEPDLSASISHRFSVPYDSNFGSLSLGFSFSRSSVLLTSTDAATRYMTSNISYSGSFAKGFNYSVTGSLTKDSAFTAPSWSLTFSSGFSPFDNFSISGSVTASASALDVWNPIVTAQISGSYSFNDKLSSSAASSASFNPLSIISSFGLSYRPSDTDSVSLSLSGVDFKTTEDQSLQATWTHSGEYASFTFKQQAYESYNKMSTMISANTYVAYADGAFGLGKTVNEAFLLVKPVGELRSAEISIARSLDSSPVYLKRPLGSALYNNITTNTRNSIVVFGTSSSMFGAGTSSVYEINPRSRQAFVATIDIAATYTVSGILYQADHTPYVQYSSPVYDVTIGPDGIEVITPDEELYLFTDIDGRYILSDVNPGNYLFDLDVDGLWYAVRFSIPEPEEGKVEKKRVFELEDFWVSDPQIQQRLIVRDQTGKQVDATEDVFGTSLATGYDASITLNTQRQLDDDTFWSEVFPSFEESQPVEEEAAVVKPVLNVAP</sequence>
<evidence type="ECO:0000313" key="1">
    <source>
        <dbReference type="EMBL" id="AEV28581.1"/>
    </source>
</evidence>
<gene>
    <name evidence="1" type="ordered locus">SpiGrapes_0745</name>
</gene>
<dbReference type="KEGG" id="sgp:SpiGrapes_0745"/>
<keyword evidence="2" id="KW-1185">Reference proteome</keyword>